<comment type="cofactor">
    <cofactor evidence="1">
        <name>a divalent metal cation</name>
        <dbReference type="ChEBI" id="CHEBI:60240"/>
    </cofactor>
</comment>
<comment type="caution">
    <text evidence="9">The sequence shown here is derived from an EMBL/GenBank/DDBJ whole genome shotgun (WGS) entry which is preliminary data.</text>
</comment>
<keyword evidence="7" id="KW-0539">Nucleus</keyword>
<accession>A0AAD4PDK7</accession>
<feature type="domain" description="DDE Tnp4" evidence="8">
    <location>
        <begin position="53"/>
        <end position="169"/>
    </location>
</feature>
<dbReference type="GO" id="GO:0016787">
    <property type="term" value="F:hydrolase activity"/>
    <property type="evidence" value="ECO:0007669"/>
    <property type="project" value="UniProtKB-KW"/>
</dbReference>
<evidence type="ECO:0000256" key="3">
    <source>
        <dbReference type="ARBA" id="ARBA00006958"/>
    </source>
</evidence>
<reference evidence="9 10" key="1">
    <citation type="journal article" date="2021" name="Nat. Commun.">
        <title>Incipient diploidization of the medicinal plant Perilla within 10,000 years.</title>
        <authorList>
            <person name="Zhang Y."/>
            <person name="Shen Q."/>
            <person name="Leng L."/>
            <person name="Zhang D."/>
            <person name="Chen S."/>
            <person name="Shi Y."/>
            <person name="Ning Z."/>
            <person name="Chen S."/>
        </authorList>
    </citation>
    <scope>NUCLEOTIDE SEQUENCE [LARGE SCALE GENOMIC DNA]</scope>
    <source>
        <strain evidence="10">cv. PC099</strain>
    </source>
</reference>
<evidence type="ECO:0000256" key="1">
    <source>
        <dbReference type="ARBA" id="ARBA00001968"/>
    </source>
</evidence>
<protein>
    <recommendedName>
        <fullName evidence="8">DDE Tnp4 domain-containing protein</fullName>
    </recommendedName>
</protein>
<keyword evidence="4" id="KW-0540">Nuclease</keyword>
<comment type="similarity">
    <text evidence="3">Belongs to the HARBI1 family.</text>
</comment>
<keyword evidence="5" id="KW-0479">Metal-binding</keyword>
<dbReference type="EMBL" id="SDAM02000043">
    <property type="protein sequence ID" value="KAH6834987.1"/>
    <property type="molecule type" value="Genomic_DNA"/>
</dbReference>
<evidence type="ECO:0000313" key="10">
    <source>
        <dbReference type="Proteomes" id="UP001190926"/>
    </source>
</evidence>
<comment type="subcellular location">
    <subcellularLocation>
        <location evidence="2">Nucleus</location>
    </subcellularLocation>
</comment>
<evidence type="ECO:0000256" key="4">
    <source>
        <dbReference type="ARBA" id="ARBA00022722"/>
    </source>
</evidence>
<evidence type="ECO:0000259" key="8">
    <source>
        <dbReference type="Pfam" id="PF13359"/>
    </source>
</evidence>
<dbReference type="Pfam" id="PF13359">
    <property type="entry name" value="DDE_Tnp_4"/>
    <property type="match status" value="1"/>
</dbReference>
<dbReference type="InterPro" id="IPR027806">
    <property type="entry name" value="HARBI1_dom"/>
</dbReference>
<evidence type="ECO:0000313" key="9">
    <source>
        <dbReference type="EMBL" id="KAH6834987.1"/>
    </source>
</evidence>
<dbReference type="AlphaFoldDB" id="A0AAD4PDK7"/>
<dbReference type="GO" id="GO:0046872">
    <property type="term" value="F:metal ion binding"/>
    <property type="evidence" value="ECO:0007669"/>
    <property type="project" value="UniProtKB-KW"/>
</dbReference>
<organism evidence="9 10">
    <name type="scientific">Perilla frutescens var. hirtella</name>
    <name type="common">Perilla citriodora</name>
    <name type="synonym">Perilla setoyensis</name>
    <dbReference type="NCBI Taxonomy" id="608512"/>
    <lineage>
        <taxon>Eukaryota</taxon>
        <taxon>Viridiplantae</taxon>
        <taxon>Streptophyta</taxon>
        <taxon>Embryophyta</taxon>
        <taxon>Tracheophyta</taxon>
        <taxon>Spermatophyta</taxon>
        <taxon>Magnoliopsida</taxon>
        <taxon>eudicotyledons</taxon>
        <taxon>Gunneridae</taxon>
        <taxon>Pentapetalae</taxon>
        <taxon>asterids</taxon>
        <taxon>lamiids</taxon>
        <taxon>Lamiales</taxon>
        <taxon>Lamiaceae</taxon>
        <taxon>Nepetoideae</taxon>
        <taxon>Elsholtzieae</taxon>
        <taxon>Perilla</taxon>
    </lineage>
</organism>
<evidence type="ECO:0000256" key="7">
    <source>
        <dbReference type="ARBA" id="ARBA00023242"/>
    </source>
</evidence>
<evidence type="ECO:0000256" key="6">
    <source>
        <dbReference type="ARBA" id="ARBA00022801"/>
    </source>
</evidence>
<name>A0AAD4PDK7_PERFH</name>
<dbReference type="InterPro" id="IPR045249">
    <property type="entry name" value="HARBI1-like"/>
</dbReference>
<dbReference type="PANTHER" id="PTHR22930:SF293">
    <property type="entry name" value="PROTEIN ALP1-LIKE"/>
    <property type="match status" value="1"/>
</dbReference>
<evidence type="ECO:0000256" key="2">
    <source>
        <dbReference type="ARBA" id="ARBA00004123"/>
    </source>
</evidence>
<dbReference type="GO" id="GO:0004518">
    <property type="term" value="F:nuclease activity"/>
    <property type="evidence" value="ECO:0007669"/>
    <property type="project" value="UniProtKB-KW"/>
</dbReference>
<keyword evidence="10" id="KW-1185">Reference proteome</keyword>
<dbReference type="PANTHER" id="PTHR22930">
    <property type="match status" value="1"/>
</dbReference>
<proteinExistence type="inferred from homology"/>
<evidence type="ECO:0000256" key="5">
    <source>
        <dbReference type="ARBA" id="ARBA00022723"/>
    </source>
</evidence>
<dbReference type="GO" id="GO:0005634">
    <property type="term" value="C:nucleus"/>
    <property type="evidence" value="ECO:0007669"/>
    <property type="project" value="UniProtKB-SubCell"/>
</dbReference>
<keyword evidence="6" id="KW-0378">Hydrolase</keyword>
<gene>
    <name evidence="9" type="ORF">C2S53_020738</name>
</gene>
<dbReference type="Proteomes" id="UP001190926">
    <property type="component" value="Unassembled WGS sequence"/>
</dbReference>
<sequence length="219" mass="25527">MTVHRYMLATPQAVEEGSEDRPWIYFQGCLGALDGTYTQMQVPAVDRPRYRSRKGSAADGRVLKDAISRENGLKVPTGFYYLCDSGYTNGEGFLAPYRGYRYHLREWETGHRVAQNYQEHFNMKHAKERNVIECVFGQLKSRWAILRSNSYYPVQTQNMIIMACTYLHNFIKDNMEYDPVLDDEEYIIQLEQVMAANNEENGEYIEVVEPSQAWSAFRE</sequence>